<evidence type="ECO:0000313" key="1">
    <source>
        <dbReference type="EMBL" id="POG02433.1"/>
    </source>
</evidence>
<proteinExistence type="predicted"/>
<evidence type="ECO:0000313" key="2">
    <source>
        <dbReference type="Proteomes" id="UP000237378"/>
    </source>
</evidence>
<gene>
    <name evidence="1" type="ORF">BGP82_13925</name>
</gene>
<sequence>MQGTQYERVIVQIERAADPAMLEMGFMPLSQGGRGGQQIHQGIAGITAMCVFYRAPVARVWCPVA</sequence>
<reference evidence="1 2" key="2">
    <citation type="submission" date="2018-03" db="EMBL/GenBank/DDBJ databases">
        <title>Draft genome of Pseudomonas putida strain KH-18-2.</title>
        <authorList>
            <person name="Yoshizawa S."/>
            <person name="Khan N.H."/>
            <person name="Nishimura M."/>
            <person name="Chiura H.X."/>
            <person name="Ogura Y."/>
            <person name="Hayashi T."/>
            <person name="Kogure K."/>
        </authorList>
    </citation>
    <scope>NUCLEOTIDE SEQUENCE [LARGE SCALE GENOMIC DNA]</scope>
    <source>
        <strain evidence="1 2">KH-18-2</strain>
    </source>
</reference>
<organism evidence="1 2">
    <name type="scientific">Pseudomonas putida</name>
    <name type="common">Arthrobacter siderocapsulatus</name>
    <dbReference type="NCBI Taxonomy" id="303"/>
    <lineage>
        <taxon>Bacteria</taxon>
        <taxon>Pseudomonadati</taxon>
        <taxon>Pseudomonadota</taxon>
        <taxon>Gammaproteobacteria</taxon>
        <taxon>Pseudomonadales</taxon>
        <taxon>Pseudomonadaceae</taxon>
        <taxon>Pseudomonas</taxon>
    </lineage>
</organism>
<accession>A0A2S3WM07</accession>
<comment type="caution">
    <text evidence="1">The sequence shown here is derived from an EMBL/GenBank/DDBJ whole genome shotgun (WGS) entry which is preliminary data.</text>
</comment>
<reference evidence="1 2" key="1">
    <citation type="submission" date="2016-08" db="EMBL/GenBank/DDBJ databases">
        <authorList>
            <person name="Seilhamer J.J."/>
        </authorList>
    </citation>
    <scope>NUCLEOTIDE SEQUENCE [LARGE SCALE GENOMIC DNA]</scope>
    <source>
        <strain evidence="1 2">KH-18-2</strain>
    </source>
</reference>
<protein>
    <submittedName>
        <fullName evidence="1">Uncharacterized protein</fullName>
    </submittedName>
</protein>
<dbReference type="EMBL" id="MING01000083">
    <property type="protein sequence ID" value="POG02433.1"/>
    <property type="molecule type" value="Genomic_DNA"/>
</dbReference>
<dbReference type="AlphaFoldDB" id="A0A2S3WM07"/>
<name>A0A2S3WM07_PSEPU</name>
<dbReference type="Proteomes" id="UP000237378">
    <property type="component" value="Unassembled WGS sequence"/>
</dbReference>